<name>A0A8X6JKI5_TRICU</name>
<evidence type="ECO:0000256" key="1">
    <source>
        <dbReference type="SAM" id="MobiDB-lite"/>
    </source>
</evidence>
<evidence type="ECO:0000313" key="2">
    <source>
        <dbReference type="EMBL" id="GFR29033.1"/>
    </source>
</evidence>
<sequence>MADSQQVETSALHKEEAKDKPPIKPLSAIAHRMFHPPKLERQGFIVQEIAAFELGLTKLLSTKSKILSRKRAE</sequence>
<proteinExistence type="predicted"/>
<evidence type="ECO:0000313" key="3">
    <source>
        <dbReference type="Proteomes" id="UP000887116"/>
    </source>
</evidence>
<comment type="caution">
    <text evidence="2">The sequence shown here is derived from an EMBL/GenBank/DDBJ whole genome shotgun (WGS) entry which is preliminary data.</text>
</comment>
<accession>A0A8X6JKI5</accession>
<dbReference type="AlphaFoldDB" id="A0A8X6JKI5"/>
<reference evidence="2" key="1">
    <citation type="submission" date="2020-07" db="EMBL/GenBank/DDBJ databases">
        <title>Multicomponent nature underlies the extraordinary mechanical properties of spider dragline silk.</title>
        <authorList>
            <person name="Kono N."/>
            <person name="Nakamura H."/>
            <person name="Mori M."/>
            <person name="Yoshida Y."/>
            <person name="Ohtoshi R."/>
            <person name="Malay A.D."/>
            <person name="Moran D.A.P."/>
            <person name="Tomita M."/>
            <person name="Numata K."/>
            <person name="Arakawa K."/>
        </authorList>
    </citation>
    <scope>NUCLEOTIDE SEQUENCE</scope>
</reference>
<feature type="region of interest" description="Disordered" evidence="1">
    <location>
        <begin position="1"/>
        <end position="24"/>
    </location>
</feature>
<dbReference type="EMBL" id="BMAO01009162">
    <property type="protein sequence ID" value="GFR29033.1"/>
    <property type="molecule type" value="Genomic_DNA"/>
</dbReference>
<organism evidence="2 3">
    <name type="scientific">Trichonephila clavata</name>
    <name type="common">Joro spider</name>
    <name type="synonym">Nephila clavata</name>
    <dbReference type="NCBI Taxonomy" id="2740835"/>
    <lineage>
        <taxon>Eukaryota</taxon>
        <taxon>Metazoa</taxon>
        <taxon>Ecdysozoa</taxon>
        <taxon>Arthropoda</taxon>
        <taxon>Chelicerata</taxon>
        <taxon>Arachnida</taxon>
        <taxon>Araneae</taxon>
        <taxon>Araneomorphae</taxon>
        <taxon>Entelegynae</taxon>
        <taxon>Araneoidea</taxon>
        <taxon>Nephilidae</taxon>
        <taxon>Trichonephila</taxon>
    </lineage>
</organism>
<keyword evidence="3" id="KW-1185">Reference proteome</keyword>
<dbReference type="OrthoDB" id="6435537at2759"/>
<protein>
    <submittedName>
        <fullName evidence="2">Uncharacterized protein</fullName>
    </submittedName>
</protein>
<dbReference type="Proteomes" id="UP000887116">
    <property type="component" value="Unassembled WGS sequence"/>
</dbReference>
<gene>
    <name evidence="2" type="ORF">TNCT_277871</name>
</gene>
<feature type="compositionally biased region" description="Basic and acidic residues" evidence="1">
    <location>
        <begin position="11"/>
        <end position="22"/>
    </location>
</feature>